<dbReference type="Proteomes" id="UP001165160">
    <property type="component" value="Unassembled WGS sequence"/>
</dbReference>
<proteinExistence type="inferred from homology"/>
<dbReference type="GO" id="GO:0005829">
    <property type="term" value="C:cytosol"/>
    <property type="evidence" value="ECO:0007669"/>
    <property type="project" value="TreeGrafter"/>
</dbReference>
<dbReference type="PROSITE" id="PS01320">
    <property type="entry name" value="UPF0067"/>
    <property type="match status" value="1"/>
</dbReference>
<name>A0A9W7CHA1_9STRA</name>
<dbReference type="PANTHER" id="PTHR21021">
    <property type="entry name" value="GAF/PUTATIVE CYTOSKELETAL PROTEIN"/>
    <property type="match status" value="1"/>
</dbReference>
<comment type="caution">
    <text evidence="3">The sequence shown here is derived from an EMBL/GenBank/DDBJ whole genome shotgun (WGS) entry which is preliminary data.</text>
</comment>
<organism evidence="3 4">
    <name type="scientific">Triparma verrucosa</name>
    <dbReference type="NCBI Taxonomy" id="1606542"/>
    <lineage>
        <taxon>Eukaryota</taxon>
        <taxon>Sar</taxon>
        <taxon>Stramenopiles</taxon>
        <taxon>Ochrophyta</taxon>
        <taxon>Bolidophyceae</taxon>
        <taxon>Parmales</taxon>
        <taxon>Triparmaceae</taxon>
        <taxon>Triparma</taxon>
    </lineage>
</organism>
<dbReference type="InterPro" id="IPR000614">
    <property type="entry name" value="FRMsr_CS"/>
</dbReference>
<evidence type="ECO:0000256" key="1">
    <source>
        <dbReference type="ARBA" id="ARBA00038454"/>
    </source>
</evidence>
<protein>
    <recommendedName>
        <fullName evidence="2">GAF domain-containing protein</fullName>
    </recommendedName>
</protein>
<dbReference type="InterPro" id="IPR051330">
    <property type="entry name" value="Phosphatase_reg/MetRdx"/>
</dbReference>
<dbReference type="SUPFAM" id="SSF52833">
    <property type="entry name" value="Thioredoxin-like"/>
    <property type="match status" value="1"/>
</dbReference>
<dbReference type="AlphaFoldDB" id="A0A9W7CHA1"/>
<dbReference type="PANTHER" id="PTHR21021:SF15">
    <property type="entry name" value="FREE METHIONINE-R-SULFOXIDE REDUCTASE"/>
    <property type="match status" value="1"/>
</dbReference>
<dbReference type="Gene3D" id="3.30.450.40">
    <property type="match status" value="1"/>
</dbReference>
<dbReference type="EMBL" id="BRXX01000341">
    <property type="protein sequence ID" value="GMI06081.1"/>
    <property type="molecule type" value="Genomic_DNA"/>
</dbReference>
<dbReference type="FunFam" id="3.30.450.40:FF:000008">
    <property type="entry name" value="GAF domain-containing proteins"/>
    <property type="match status" value="1"/>
</dbReference>
<feature type="domain" description="GAF" evidence="2">
    <location>
        <begin position="197"/>
        <end position="342"/>
    </location>
</feature>
<dbReference type="Pfam" id="PF13185">
    <property type="entry name" value="GAF_2"/>
    <property type="match status" value="1"/>
</dbReference>
<dbReference type="Gene3D" id="3.40.30.10">
    <property type="entry name" value="Glutaredoxin"/>
    <property type="match status" value="1"/>
</dbReference>
<reference evidence="4" key="1">
    <citation type="journal article" date="2023" name="Commun. Biol.">
        <title>Genome analysis of Parmales, the sister group of diatoms, reveals the evolutionary specialization of diatoms from phago-mixotrophs to photoautotrophs.</title>
        <authorList>
            <person name="Ban H."/>
            <person name="Sato S."/>
            <person name="Yoshikawa S."/>
            <person name="Yamada K."/>
            <person name="Nakamura Y."/>
            <person name="Ichinomiya M."/>
            <person name="Sato N."/>
            <person name="Blanc-Mathieu R."/>
            <person name="Endo H."/>
            <person name="Kuwata A."/>
            <person name="Ogata H."/>
        </authorList>
    </citation>
    <scope>NUCLEOTIDE SEQUENCE [LARGE SCALE GENOMIC DNA]</scope>
    <source>
        <strain evidence="4">NIES 3699</strain>
    </source>
</reference>
<dbReference type="SMART" id="SM00065">
    <property type="entry name" value="GAF"/>
    <property type="match status" value="1"/>
</dbReference>
<accession>A0A9W7CHA1</accession>
<comment type="similarity">
    <text evidence="1">Belongs to the free Met sulfoxide reductase family.</text>
</comment>
<dbReference type="InterPro" id="IPR003018">
    <property type="entry name" value="GAF"/>
</dbReference>
<dbReference type="SUPFAM" id="SSF55781">
    <property type="entry name" value="GAF domain-like"/>
    <property type="match status" value="1"/>
</dbReference>
<evidence type="ECO:0000313" key="4">
    <source>
        <dbReference type="Proteomes" id="UP001165160"/>
    </source>
</evidence>
<dbReference type="GO" id="GO:0033745">
    <property type="term" value="F:L-methionine-(R)-S-oxide reductase activity"/>
    <property type="evidence" value="ECO:0007669"/>
    <property type="project" value="TreeGrafter"/>
</dbReference>
<evidence type="ECO:0000259" key="2">
    <source>
        <dbReference type="SMART" id="SM00065"/>
    </source>
</evidence>
<keyword evidence="4" id="KW-1185">Reference proteome</keyword>
<gene>
    <name evidence="3" type="ORF">TrVE_jg5713</name>
</gene>
<dbReference type="InterPro" id="IPR029016">
    <property type="entry name" value="GAF-like_dom_sf"/>
</dbReference>
<dbReference type="InterPro" id="IPR036249">
    <property type="entry name" value="Thioredoxin-like_sf"/>
</dbReference>
<dbReference type="PROSITE" id="PS51354">
    <property type="entry name" value="GLUTAREDOXIN_2"/>
    <property type="match status" value="1"/>
</dbReference>
<evidence type="ECO:0000313" key="3">
    <source>
        <dbReference type="EMBL" id="GMI06081.1"/>
    </source>
</evidence>
<sequence>MSSFPPLSSPPLVGAPLESLHPLVLYTKQSCSACTLAKQTLAFTPSPSPPVLLPNGLYRVEGRSTLFEGLEVCVIDLKVDERERDRIEFERLVKITSRRTVPQIFLSGTWIGGGDDIQRLGLDGTLLTKMLVEGVVDKERVKGYIEEYGSVRVPPIFNGEKEGKDGNATVPKKDIPYGEVLKEIEGLIETEKDLIANASNVSSAVYNAIIKYRGARGCNWVGFYFSRKCGEEVILVLGPFMGKPACRRIRFSEGVCGKAARTKEVQLVKDVHDFPGHIACDSASNSEVVIPLLSEKGEVLGVFDLDCPVLEGYSEEDASFLESVARMLVEGSDWSLLAEKEVEASEVVH</sequence>